<reference evidence="5 7" key="1">
    <citation type="journal article" date="2000" name="Science">
        <title>The genome sequence of Drosophila melanogaster.</title>
        <authorList>
            <person name="Adams M.D."/>
            <person name="Celniker S.E."/>
            <person name="Holt R.A."/>
            <person name="Evans C.A."/>
            <person name="Gocayne J.D."/>
            <person name="Amanatides P.G."/>
            <person name="Scherer S.E."/>
            <person name="Li P.W."/>
            <person name="Hoskins R.A."/>
            <person name="Galle R.F."/>
            <person name="George R.A."/>
            <person name="Lewis S.E."/>
            <person name="Richards S."/>
            <person name="Ashburner M."/>
            <person name="Henderson S.N."/>
            <person name="Sutton G.G."/>
            <person name="Wortman J.R."/>
            <person name="Yandell M.D."/>
            <person name="Zhang Q."/>
            <person name="Chen L.X."/>
            <person name="Brandon R.C."/>
            <person name="Rogers Y.H."/>
            <person name="Blazej R.G."/>
            <person name="Champe M."/>
            <person name="Pfeiffer B.D."/>
            <person name="Wan K.H."/>
            <person name="Doyle C."/>
            <person name="Baxter E.G."/>
            <person name="Helt G."/>
            <person name="Nelson C.R."/>
            <person name="Gabor G.L."/>
            <person name="Abril J.F."/>
            <person name="Agbayani A."/>
            <person name="An H.J."/>
            <person name="Andrews-Pfannkoch C."/>
            <person name="Baldwin D."/>
            <person name="Ballew R.M."/>
            <person name="Basu A."/>
            <person name="Baxendale J."/>
            <person name="Bayraktaroglu L."/>
            <person name="Beasley E.M."/>
            <person name="Beeson K.Y."/>
            <person name="Benos P.V."/>
            <person name="Berman B.P."/>
            <person name="Bhandari D."/>
            <person name="Bolshakov S."/>
            <person name="Borkova D."/>
            <person name="Botchan M.R."/>
            <person name="Bouck J."/>
            <person name="Brokstein P."/>
            <person name="Brottier P."/>
            <person name="Burtis K.C."/>
            <person name="Busam D.A."/>
            <person name="Butler H."/>
            <person name="Cadieu E."/>
            <person name="Center A."/>
            <person name="Chandra I."/>
            <person name="Cherry J.M."/>
            <person name="Cawley S."/>
            <person name="Dahlke C."/>
            <person name="Davenport L.B."/>
            <person name="Davies P."/>
            <person name="de Pablos B."/>
            <person name="Delcher A."/>
            <person name="Deng Z."/>
            <person name="Mays A.D."/>
            <person name="Dew I."/>
            <person name="Dietz S.M."/>
            <person name="Dodson K."/>
            <person name="Doup L.E."/>
            <person name="Downes M."/>
            <person name="Dugan-Rocha S."/>
            <person name="Dunkov B.C."/>
            <person name="Dunn P."/>
            <person name="Durbin K.J."/>
            <person name="Evangelista C.C."/>
            <person name="Ferraz C."/>
            <person name="Ferriera S."/>
            <person name="Fleischmann W."/>
            <person name="Fosler C."/>
            <person name="Gabrielian A.E."/>
            <person name="Garg N.S."/>
            <person name="Gelbart W.M."/>
            <person name="Glasser K."/>
            <person name="Glodek A."/>
            <person name="Gong F."/>
            <person name="Gorrell J.H."/>
            <person name="Gu Z."/>
            <person name="Guan P."/>
            <person name="Harris M."/>
            <person name="Harris N.L."/>
            <person name="Harvey D."/>
            <person name="Heiman T.J."/>
            <person name="Hernandez J.R."/>
            <person name="Houck J."/>
            <person name="Hostin D."/>
            <person name="Houston K.A."/>
            <person name="Howland T.J."/>
            <person name="Wei M.H."/>
            <person name="Ibegwam C."/>
            <person name="Jalali M."/>
            <person name="Kalush F."/>
            <person name="Karpen G.H."/>
            <person name="Ke Z."/>
            <person name="Kennison J.A."/>
            <person name="Ketchum K.A."/>
            <person name="Kimmel B.E."/>
            <person name="Kodira C.D."/>
            <person name="Kraft C."/>
            <person name="Kravitz S."/>
            <person name="Kulp D."/>
            <person name="Lai Z."/>
            <person name="Lasko P."/>
            <person name="Lei Y."/>
            <person name="Levitsky A.A."/>
            <person name="Li J."/>
            <person name="Li Z."/>
            <person name="Liang Y."/>
            <person name="Lin X."/>
            <person name="Liu X."/>
            <person name="Mattei B."/>
            <person name="McIntosh T.C."/>
            <person name="McLeod M.P."/>
            <person name="McPherson D."/>
            <person name="Merkulov G."/>
            <person name="Milshina N.V."/>
            <person name="Mobarry C."/>
            <person name="Morris J."/>
            <person name="Moshrefi A."/>
            <person name="Mount S.M."/>
            <person name="Moy M."/>
            <person name="Murphy B."/>
            <person name="Murphy L."/>
            <person name="Muzny D.M."/>
            <person name="Nelson D.L."/>
            <person name="Nelson D.R."/>
            <person name="Nelson K.A."/>
            <person name="Nixon K."/>
            <person name="Nusskern D.R."/>
            <person name="Pacleb J.M."/>
            <person name="Palazzolo M."/>
            <person name="Pittman G.S."/>
            <person name="Pan S."/>
            <person name="Pollard J."/>
            <person name="Puri V."/>
            <person name="Reese M.G."/>
            <person name="Reinert K."/>
            <person name="Remington K."/>
            <person name="Saunders R.D."/>
            <person name="Scheeler F."/>
            <person name="Shen H."/>
            <person name="Shue B.C."/>
            <person name="Siden-Kiamos I."/>
            <person name="Simpson M."/>
            <person name="Skupski M.P."/>
            <person name="Smith T."/>
            <person name="Spier E."/>
            <person name="Spradling A.C."/>
            <person name="Stapleton M."/>
            <person name="Strong R."/>
            <person name="Sun E."/>
            <person name="Svirskas R."/>
            <person name="Tector C."/>
            <person name="Turner R."/>
            <person name="Venter E."/>
            <person name="Wang A.H."/>
            <person name="Wang X."/>
            <person name="Wang Z.Y."/>
            <person name="Wassarman D.A."/>
            <person name="Weinstock G.M."/>
            <person name="Weissenbach J."/>
            <person name="Williams S.M."/>
            <person name="WoodageT"/>
            <person name="Worley K.C."/>
            <person name="Wu D."/>
            <person name="Yang S."/>
            <person name="Yao Q.A."/>
            <person name="Ye J."/>
            <person name="Yeh R.F."/>
            <person name="Zaveri J.S."/>
            <person name="Zhan M."/>
            <person name="Zhang G."/>
            <person name="Zhao Q."/>
            <person name="Zheng L."/>
            <person name="Zheng X.H."/>
            <person name="Zhong F.N."/>
            <person name="Zhong W."/>
            <person name="Zhou X."/>
            <person name="Zhu S."/>
            <person name="Zhu X."/>
            <person name="Smith H.O."/>
            <person name="Gibbs R.A."/>
            <person name="Myers E.W."/>
            <person name="Rubin G.M."/>
            <person name="Venter J.C."/>
        </authorList>
    </citation>
    <scope>NUCLEOTIDE SEQUENCE [LARGE SCALE GENOMIC DNA]</scope>
    <source>
        <strain evidence="7">Berkeley</strain>
    </source>
</reference>
<keyword evidence="2 3" id="KW-0802">TPR repeat</keyword>
<feature type="compositionally biased region" description="Basic and acidic residues" evidence="4">
    <location>
        <begin position="895"/>
        <end position="914"/>
    </location>
</feature>
<dbReference type="InterPro" id="IPR011990">
    <property type="entry name" value="TPR-like_helical_dom_sf"/>
</dbReference>
<sequence>MEKMLSTYIEEAMEFYAIGKGADFKAIIEKGIASCMTTYSTYDRELYKAYALLATYLSNHAFKIIKSRPAFQAMAINCFDQLDSLRQQHDPHLQVTKGFLWMLSSSRAQDADALLISVLRNHPKNILALIGRACLAYNRQDYIGALGYFKSVLLIQPQGMADVWVGIGHCFWKMGELEKAQLSFQIALEHNGQCLNAALALALVKFEHNDEQSYQDGKMLLTAAYKENNKNPDLLSILAGMYYADGNHKLVWSFAGNAIKFTANKHIESRNYFQIAKSYHATGQFESAKKYYLLSAKSAPDGYILPLVGVAQMYLHEGELNRSKAFLESFLTSEPDEPVVMDLLAKIYLEYKCPEKIDKAIEMLVKVVESASYHQNTNSWLNLAFAYEQKRLWAHGVNAYQKAIDIYLSQGHQIPIEWLNNLASSQLMAKMPEKALNTLDDALSKCRVMNSDNKTTNLLSLQYNRGLVLEELHMFTLAAENYKSITKEYSSYHDCYLRLGVMAIQKNNHTQAIEHLKDILVEDNLNMTARTYMGDCFKGLSLDKFATFNYNMILARQSKFTNTYVSMAMGNFCLEKLQNWIAEGNFRAARKQQEKALQCFGKILDCNPKNLWAANGIGAVLSSCNNLSAGGAIFKQIIECGNKCIPAIINSAHIALVSGQYRLAIQTYERCLKDHLPKNRVDVMHCLAKALYDNGDARKAKMWLLKVRHLVPHDPFVIFNLGLAIKKETEQALALPRPQLDELMGLDGLLKVAFKLFCHINLNHPKISVRVSAKYAEDCQNLMTELIAKKRQASESHAMEEDRVQLQKQRYRDHIEHQRQQELQREEEERVRRENLKIQRKEVLERTRKIISAPLAPDVPKKSAGNGRAKKNQENGDGKAKKSGPPKKKTRKRAAGKEQEDIEPLKKPKSKEFIDTDDDNSE</sequence>
<dbReference type="GO" id="GO:0042169">
    <property type="term" value="F:SH2 domain binding"/>
    <property type="evidence" value="ECO:0000250"/>
    <property type="project" value="FlyBase"/>
</dbReference>
<organism evidence="5 7">
    <name type="scientific">Drosophila melanogaster</name>
    <name type="common">Fruit fly</name>
    <dbReference type="NCBI Taxonomy" id="7227"/>
    <lineage>
        <taxon>Eukaryota</taxon>
        <taxon>Metazoa</taxon>
        <taxon>Ecdysozoa</taxon>
        <taxon>Arthropoda</taxon>
        <taxon>Hexapoda</taxon>
        <taxon>Insecta</taxon>
        <taxon>Pterygota</taxon>
        <taxon>Neoptera</taxon>
        <taxon>Endopterygota</taxon>
        <taxon>Diptera</taxon>
        <taxon>Brachycera</taxon>
        <taxon>Muscomorpha</taxon>
        <taxon>Ephydroidea</taxon>
        <taxon>Drosophilidae</taxon>
        <taxon>Drosophila</taxon>
        <taxon>Sophophora</taxon>
    </lineage>
</organism>
<gene>
    <name evidence="6" type="primary">Ctr9L</name>
    <name evidence="5" type="synonym">dctr9</name>
    <name evidence="5" type="synonym">Dmel\CG9899</name>
    <name evidence="5 6" type="ORF">CG9899</name>
    <name evidence="5" type="ORF">Dmel_CG9899</name>
</gene>
<dbReference type="HOGENOM" id="CLU_006386_1_0_1"/>
<dbReference type="GO" id="GO:0016593">
    <property type="term" value="C:Cdc73/Paf1 complex"/>
    <property type="evidence" value="ECO:0000314"/>
    <property type="project" value="FlyBase"/>
</dbReference>
<dbReference type="VEuPathDB" id="VectorBase:FBgn0034829"/>
<dbReference type="UCSC" id="CG9899-RA">
    <property type="organism name" value="d. melanogaster"/>
</dbReference>
<evidence type="ECO:0000256" key="3">
    <source>
        <dbReference type="PROSITE-ProRule" id="PRU00339"/>
    </source>
</evidence>
<reference evidence="5 7" key="8">
    <citation type="journal article" date="2007" name="Science">
        <title>Sequence finishing and mapping of Drosophila melanogaster heterochromatin.</title>
        <authorList>
            <person name="Hoskins R.A."/>
            <person name="Carlson J.W."/>
            <person name="Kennedy C."/>
            <person name="Acevedo D."/>
            <person name="Evans-Holm M."/>
            <person name="Frise E."/>
            <person name="Wan K.H."/>
            <person name="Park S."/>
            <person name="Mendez-Lago M."/>
            <person name="Rossi F."/>
            <person name="Villasante A."/>
            <person name="Dimitri P."/>
            <person name="Karpen G.H."/>
            <person name="Celniker S.E."/>
        </authorList>
    </citation>
    <scope>NUCLEOTIDE SEQUENCE [LARGE SCALE GENOMIC DNA]</scope>
    <source>
        <strain evidence="7">Berkeley</strain>
    </source>
</reference>
<dbReference type="PANTHER" id="PTHR14027:SF2">
    <property type="entry name" value="RNA POLYMERASE-ASSOCIATED PROTEIN CTR9 HOMOLOG"/>
    <property type="match status" value="1"/>
</dbReference>
<dbReference type="GO" id="GO:0000993">
    <property type="term" value="F:RNA polymerase II complex binding"/>
    <property type="evidence" value="ECO:0000318"/>
    <property type="project" value="GO_Central"/>
</dbReference>
<dbReference type="GO" id="GO:0045944">
    <property type="term" value="P:positive regulation of transcription by RNA polymerase II"/>
    <property type="evidence" value="ECO:0000315"/>
    <property type="project" value="FlyBase"/>
</dbReference>
<evidence type="ECO:0000313" key="6">
    <source>
        <dbReference type="FlyBase" id="FBgn0034829"/>
    </source>
</evidence>
<keyword evidence="7" id="KW-1185">Reference proteome</keyword>
<dbReference type="GeneID" id="37676"/>
<dbReference type="OrthoDB" id="343875at2759"/>
<evidence type="ECO:0000313" key="5">
    <source>
        <dbReference type="EMBL" id="AAF46964.2"/>
    </source>
</evidence>
<dbReference type="Gene3D" id="1.25.40.10">
    <property type="entry name" value="Tetratricopeptide repeat domain"/>
    <property type="match status" value="3"/>
</dbReference>
<feature type="region of interest" description="Disordered" evidence="4">
    <location>
        <begin position="854"/>
        <end position="922"/>
    </location>
</feature>
<reference evidence="5 7" key="11">
    <citation type="journal article" date="2015" name="Genome Res.">
        <title>The Release 6 reference sequence of the Drosophila melanogaster genome.</title>
        <authorList>
            <person name="Hoskins R.A."/>
            <person name="Carlson J.W."/>
            <person name="Wan K.H."/>
            <person name="Park S."/>
            <person name="Mendez I."/>
            <person name="Galle S.E."/>
            <person name="Booth B.W."/>
            <person name="Pfeiffer B.D."/>
            <person name="George R.A."/>
            <person name="Svirskas R."/>
            <person name="Krzywinski M."/>
            <person name="Schein J."/>
            <person name="Accardo M.C."/>
            <person name="Damia E."/>
            <person name="Messina G."/>
            <person name="Mendez-Lago M."/>
            <person name="de Pablos B."/>
            <person name="Demakova O.V."/>
            <person name="Andreyeva E.N."/>
            <person name="Boldyreva L.V."/>
            <person name="Marra M."/>
            <person name="Carvalho A.B."/>
            <person name="Dimitri P."/>
            <person name="Villasante A."/>
            <person name="Zhimulev I.F."/>
            <person name="Rubin G.M."/>
            <person name="Karpen G.H."/>
            <person name="Celniker S.E."/>
        </authorList>
    </citation>
    <scope>NUCLEOTIDE SEQUENCE [LARGE SCALE GENOMIC DNA]</scope>
    <source>
        <strain evidence="7">Berkeley</strain>
    </source>
</reference>
<keyword evidence="1" id="KW-0677">Repeat</keyword>
<protein>
    <submittedName>
        <fullName evidence="5">Uncharacterized protein</fullName>
    </submittedName>
</protein>
<reference evidence="5 7" key="9">
    <citation type="journal article" date="2015" name="G3 (Bethesda)">
        <title>Gene Model Annotations for Drosophila melanogaster: Impact of High-Throughput Data.</title>
        <authorList>
            <consortium name="FlyBase Consortium"/>
            <person name="Matthews B.B."/>
            <person name="Dos Santos G."/>
            <person name="Crosby M.A."/>
            <person name="Emmert D.B."/>
            <person name="St Pierre S.E."/>
            <person name="Gramates L.S."/>
            <person name="Zhou P."/>
            <person name="Schroeder A.J."/>
            <person name="Falls K."/>
            <person name="Strelets V."/>
            <person name="Russo S.M."/>
            <person name="Gelbart W.M."/>
            <person name="null"/>
        </authorList>
    </citation>
    <scope>NUCLEOTIDE SEQUENCE [LARGE SCALE GENOMIC DNA]</scope>
    <source>
        <strain evidence="7">Berkeley</strain>
    </source>
</reference>
<dbReference type="GO" id="GO:0019100">
    <property type="term" value="P:male germ-line sex determination"/>
    <property type="evidence" value="ECO:0000315"/>
    <property type="project" value="FlyBase"/>
</dbReference>
<evidence type="ECO:0000256" key="2">
    <source>
        <dbReference type="ARBA" id="ARBA00022803"/>
    </source>
</evidence>
<dbReference type="AGR" id="FB:FBgn0034829"/>
<dbReference type="KEGG" id="dme:Dmel_CG9899"/>
<dbReference type="BioGRID-ORCS" id="37676">
    <property type="hits" value="0 hits in 1 CRISPR screen"/>
</dbReference>
<feature type="compositionally biased region" description="Basic residues" evidence="4">
    <location>
        <begin position="881"/>
        <end position="894"/>
    </location>
</feature>
<dbReference type="PaxDb" id="7227-FBpp0071879"/>
<dbReference type="InterPro" id="IPR031101">
    <property type="entry name" value="Ctr9"/>
</dbReference>
<dbReference type="OMA" id="HRANVKM"/>
<dbReference type="SMR" id="Q9W1T9"/>
<reference evidence="5 7" key="2">
    <citation type="journal article" date="2002" name="Genome Biol.">
        <title>Finishing a whole-genome shotgun: release 3 of the Drosophila melanogaster euchromatic genome sequence.</title>
        <authorList>
            <person name="Celniker S.E."/>
            <person name="Wheeler D.A."/>
            <person name="Kronmiller B."/>
            <person name="Carlson J.W."/>
            <person name="Halpern A."/>
            <person name="Patel S."/>
            <person name="Adams M."/>
            <person name="Champe M."/>
            <person name="Dugan S.P."/>
            <person name="Frise E."/>
            <person name="Hodgson A."/>
            <person name="George R.A."/>
            <person name="Hoskins R.A."/>
            <person name="Laverty T."/>
            <person name="Muzny D.M."/>
            <person name="Nelson C.R."/>
            <person name="Pacleb J.M."/>
            <person name="Park S."/>
            <person name="Pfeiffer B.D."/>
            <person name="Richards S."/>
            <person name="Sodergren E.J."/>
            <person name="Svirskas R."/>
            <person name="Tabor P.E."/>
            <person name="Wan K."/>
            <person name="Stapleton M."/>
            <person name="Sutton G.G."/>
            <person name="Venter C."/>
            <person name="Weinstock G."/>
            <person name="Scherer S.E."/>
            <person name="Myers E.W."/>
            <person name="Gibbs R.A."/>
            <person name="Rubin G.M."/>
        </authorList>
    </citation>
    <scope>NUCLEOTIDE SEQUENCE [LARGE SCALE GENOMIC DNA]</scope>
    <source>
        <strain evidence="7">Berkeley</strain>
    </source>
</reference>
<proteinExistence type="predicted"/>
<feature type="repeat" description="TPR" evidence="3">
    <location>
        <begin position="161"/>
        <end position="194"/>
    </location>
</feature>
<reference evidence="5 7" key="6">
    <citation type="journal article" date="2005" name="PLoS Comput. Biol.">
        <title>Combined evidence annotation of transposable elements in genome sequences.</title>
        <authorList>
            <person name="Quesneville H."/>
            <person name="Bergman C.M."/>
            <person name="Andrieu O."/>
            <person name="Autard D."/>
            <person name="Nouaud D."/>
            <person name="Ashburner M."/>
            <person name="Anxolabehere D."/>
        </authorList>
    </citation>
    <scope>NUCLEOTIDE SEQUENCE [LARGE SCALE GENOMIC DNA]</scope>
    <source>
        <strain evidence="7">Berkeley</strain>
    </source>
</reference>
<accession>Q9W1T9</accession>
<dbReference type="Bgee" id="FBgn0034829">
    <property type="expression patterns" value="Expressed in spermatocyte in testis and 14 other cell types or tissues"/>
</dbReference>
<dbReference type="RefSeq" id="NP_611764.1">
    <property type="nucleotide sequence ID" value="NM_137920.3"/>
</dbReference>
<evidence type="ECO:0000256" key="1">
    <source>
        <dbReference type="ARBA" id="ARBA00022737"/>
    </source>
</evidence>
<feature type="compositionally biased region" description="Basic and acidic residues" evidence="4">
    <location>
        <begin position="871"/>
        <end position="880"/>
    </location>
</feature>
<dbReference type="InterPro" id="IPR019734">
    <property type="entry name" value="TPR_rpt"/>
</dbReference>
<dbReference type="eggNOG" id="KOG2002">
    <property type="taxonomic scope" value="Eukaryota"/>
</dbReference>
<reference evidence="5 7" key="7">
    <citation type="journal article" date="2007" name="Science">
        <title>The Release 5.1 annotation of Drosophila melanogaster heterochromatin.</title>
        <authorList>
            <person name="Smith C.D."/>
            <person name="Shu S."/>
            <person name="Mungall C.J."/>
            <person name="Karpen G.H."/>
        </authorList>
    </citation>
    <scope>NUCLEOTIDE SEQUENCE [LARGE SCALE GENOMIC DNA]</scope>
    <source>
        <strain evidence="7">Berkeley</strain>
    </source>
</reference>
<evidence type="ECO:0000313" key="7">
    <source>
        <dbReference type="Proteomes" id="UP000000803"/>
    </source>
</evidence>
<dbReference type="EMBL" id="AE013599">
    <property type="protein sequence ID" value="AAF46964.2"/>
    <property type="molecule type" value="Genomic_DNA"/>
</dbReference>
<evidence type="ECO:0000256" key="4">
    <source>
        <dbReference type="SAM" id="MobiDB-lite"/>
    </source>
</evidence>
<dbReference type="FunCoup" id="Q9W1T9">
    <property type="interactions" value="3"/>
</dbReference>
<dbReference type="SUPFAM" id="SSF48452">
    <property type="entry name" value="TPR-like"/>
    <property type="match status" value="4"/>
</dbReference>
<name>Q9W1T9_DROME</name>
<dbReference type="SMART" id="SM00028">
    <property type="entry name" value="TPR"/>
    <property type="match status" value="10"/>
</dbReference>
<dbReference type="ExpressionAtlas" id="Q9W1T9">
    <property type="expression patterns" value="baseline and differential"/>
</dbReference>
<feature type="repeat" description="TPR" evidence="3">
    <location>
        <begin position="577"/>
        <end position="610"/>
    </location>
</feature>
<reference evidence="5 7" key="3">
    <citation type="journal article" date="2002" name="Genome Biol.">
        <title>Annotation of the Drosophila melanogaster euchromatic genome: a systematic review.</title>
        <authorList>
            <person name="Misra S."/>
            <person name="Crosby M.A."/>
            <person name="Mungall C.J."/>
            <person name="Matthews B.B."/>
            <person name="Campbell K.S."/>
            <person name="Hradecky P."/>
            <person name="Huang Y."/>
            <person name="Kaminker J.S."/>
            <person name="Millburn G.H."/>
            <person name="Prochnik S.E."/>
            <person name="Smith C.D."/>
            <person name="Tupy J.L."/>
            <person name="Whitfied E.J."/>
            <person name="Bayraktaroglu L."/>
            <person name="Berman B.P."/>
            <person name="Bettencourt B.R."/>
            <person name="Celniker S.E."/>
            <person name="de Grey A.D."/>
            <person name="Drysdale R.A."/>
            <person name="Harris N.L."/>
            <person name="Richter J."/>
            <person name="Russo S."/>
            <person name="Schroeder A.J."/>
            <person name="Shu S.Q."/>
            <person name="Stapleton M."/>
            <person name="Yamada C."/>
            <person name="Ashburner M."/>
            <person name="Gelbart W.M."/>
            <person name="Rubin G.M."/>
            <person name="Lewis S.E."/>
        </authorList>
    </citation>
    <scope>GENOME REANNOTATION</scope>
    <source>
        <strain evidence="7">Berkeley</strain>
    </source>
</reference>
<dbReference type="Proteomes" id="UP000000803">
    <property type="component" value="Chromosome 2R"/>
</dbReference>
<reference evidence="5 7" key="5">
    <citation type="journal article" date="2002" name="Genome Biol.">
        <title>Heterochromatic sequences in a Drosophila whole-genome shotgun assembly.</title>
        <authorList>
            <person name="Hoskins R.A."/>
            <person name="Smith C.D."/>
            <person name="Carlson J.W."/>
            <person name="Carvalho A.B."/>
            <person name="Halpern A."/>
            <person name="Kaminker J.S."/>
            <person name="Kennedy C."/>
            <person name="Mungall C.J."/>
            <person name="Sullivan B.A."/>
            <person name="Sutton G.G."/>
            <person name="Yasuhara J.C."/>
            <person name="Wakimoto B.T."/>
            <person name="Myers E.W."/>
            <person name="Celniker S.E."/>
            <person name="Rubin G.M."/>
            <person name="Karpen G.H."/>
        </authorList>
    </citation>
    <scope>NUCLEOTIDE SEQUENCE [LARGE SCALE GENOMIC DNA]</scope>
    <source>
        <strain evidence="7">Berkeley</strain>
    </source>
</reference>
<dbReference type="GO" id="GO:0000791">
    <property type="term" value="C:euchromatin"/>
    <property type="evidence" value="ECO:0000250"/>
    <property type="project" value="FlyBase"/>
</dbReference>
<dbReference type="Pfam" id="PF13181">
    <property type="entry name" value="TPR_8"/>
    <property type="match status" value="1"/>
</dbReference>
<dbReference type="PhylomeDB" id="Q9W1T9"/>
<dbReference type="GO" id="GO:0005730">
    <property type="term" value="C:nucleolus"/>
    <property type="evidence" value="ECO:0000314"/>
    <property type="project" value="FlyBase"/>
</dbReference>
<dbReference type="PANTHER" id="PTHR14027">
    <property type="entry name" value="RNA POLYMERASE-ASSOCIATED PROTEIN CTR9"/>
    <property type="match status" value="1"/>
</dbReference>
<dbReference type="AlphaFoldDB" id="Q9W1T9"/>
<dbReference type="GO" id="GO:0006368">
    <property type="term" value="P:transcription elongation by RNA polymerase II"/>
    <property type="evidence" value="ECO:0000318"/>
    <property type="project" value="GO_Central"/>
</dbReference>
<reference evidence="5 7" key="4">
    <citation type="journal article" date="2002" name="Genome Biol.">
        <title>The transposable elements of the Drosophila melanogaster euchromatin: a genomics perspective.</title>
        <authorList>
            <person name="Kaminker J.S."/>
            <person name="Bergman C.M."/>
            <person name="Kronmiller B."/>
            <person name="Carlson J."/>
            <person name="Svirskas R."/>
            <person name="Patel S."/>
            <person name="Frise E."/>
            <person name="Wheeler D.A."/>
            <person name="Lewis S.E."/>
            <person name="Rubin G.M."/>
            <person name="Ashburner M."/>
            <person name="Celniker S.E."/>
        </authorList>
    </citation>
    <scope>NUCLEOTIDE SEQUENCE [LARGE SCALE GENOMIC DNA]</scope>
    <source>
        <strain evidence="7">Berkeley</strain>
    </source>
</reference>
<dbReference type="InParanoid" id="Q9W1T9"/>
<dbReference type="FlyBase" id="FBgn0034829">
    <property type="gene designation" value="Ctr9L"/>
</dbReference>
<dbReference type="PROSITE" id="PS50005">
    <property type="entry name" value="TPR"/>
    <property type="match status" value="2"/>
</dbReference>
<reference evidence="5 7" key="10">
    <citation type="journal article" date="2015" name="G3 (Bethesda)">
        <title>Gene Model Annotations for Drosophila melanogaster: The Rule-Benders.</title>
        <authorList>
            <consortium name="FlyBase Consortium"/>
            <person name="Crosby M.A."/>
            <person name="Gramates L.S."/>
            <person name="Dos Santos G."/>
            <person name="Matthews B.B."/>
            <person name="St Pierre S.E."/>
            <person name="Zhou P."/>
            <person name="Schroeder A.J."/>
            <person name="Falls K."/>
            <person name="Emmert D.B."/>
            <person name="Russo S.M."/>
            <person name="Gelbart W.M."/>
            <person name="null"/>
        </authorList>
    </citation>
    <scope>NUCLEOTIDE SEQUENCE [LARGE SCALE GENOMIC DNA]</scope>
    <source>
        <strain evidence="7">Berkeley</strain>
    </source>
</reference>
<dbReference type="STRING" id="7227.FBpp0071879"/>